<dbReference type="GeneID" id="35593031"/>
<name>A0A2I8VKK6_9EURY</name>
<dbReference type="Pfam" id="PF05120">
    <property type="entry name" value="GvpG"/>
    <property type="match status" value="1"/>
</dbReference>
<keyword evidence="2" id="KW-1185">Reference proteome</keyword>
<dbReference type="Proteomes" id="UP000236584">
    <property type="component" value="Chromosome"/>
</dbReference>
<accession>A0A2I8VKK6</accession>
<proteinExistence type="predicted"/>
<evidence type="ECO:0000313" key="1">
    <source>
        <dbReference type="EMBL" id="AUV82451.1"/>
    </source>
</evidence>
<dbReference type="InterPro" id="IPR054797">
    <property type="entry name" value="Gas_vesic_GvpG_halobact"/>
</dbReference>
<dbReference type="EMBL" id="CP026309">
    <property type="protein sequence ID" value="AUV82451.1"/>
    <property type="molecule type" value="Genomic_DNA"/>
</dbReference>
<reference evidence="1 2" key="1">
    <citation type="submission" date="2018-01" db="EMBL/GenBank/DDBJ databases">
        <title>Complete genome sequence of Salinigranum rubrum GX10T, an extremely halophilic archaeon isolated from a marine solar saltern.</title>
        <authorList>
            <person name="Han S."/>
        </authorList>
    </citation>
    <scope>NUCLEOTIDE SEQUENCE [LARGE SCALE GENOMIC DNA]</scope>
    <source>
        <strain evidence="1 2">GX10</strain>
    </source>
</reference>
<dbReference type="AlphaFoldDB" id="A0A2I8VKK6"/>
<dbReference type="OrthoDB" id="214403at2157"/>
<sequence length="83" mass="9806">MLLLDDLLVRPFTFLLRTLHDMALEECYDVEGIRDDLKENQLLYEIGERSDAEYTRRKTELEDALDIAMEARDRLSGKVEVMR</sequence>
<dbReference type="RefSeq" id="WP_103426140.1">
    <property type="nucleotide sequence ID" value="NZ_CP026309.1"/>
</dbReference>
<evidence type="ECO:0000313" key="2">
    <source>
        <dbReference type="Proteomes" id="UP000236584"/>
    </source>
</evidence>
<dbReference type="InterPro" id="IPR007804">
    <property type="entry name" value="GvpG"/>
</dbReference>
<dbReference type="NCBIfam" id="NF045779">
    <property type="entry name" value="gas_vesic_GvpG"/>
    <property type="match status" value="1"/>
</dbReference>
<protein>
    <submittedName>
        <fullName evidence="1">Protein gvpG</fullName>
    </submittedName>
</protein>
<organism evidence="1 2">
    <name type="scientific">Salinigranum rubrum</name>
    <dbReference type="NCBI Taxonomy" id="755307"/>
    <lineage>
        <taxon>Archaea</taxon>
        <taxon>Methanobacteriati</taxon>
        <taxon>Methanobacteriota</taxon>
        <taxon>Stenosarchaea group</taxon>
        <taxon>Halobacteria</taxon>
        <taxon>Halobacteriales</taxon>
        <taxon>Haloferacaceae</taxon>
        <taxon>Salinigranum</taxon>
    </lineage>
</organism>
<gene>
    <name evidence="1" type="ORF">C2R22_13030</name>
</gene>
<dbReference type="KEGG" id="srub:C2R22_13030"/>